<gene>
    <name evidence="2" type="primary">TMEM268</name>
</gene>
<dbReference type="Proteomes" id="UP000472272">
    <property type="component" value="Unplaced"/>
</dbReference>
<dbReference type="AlphaFoldDB" id="A0A670JPA2"/>
<dbReference type="CTD" id="203197"/>
<dbReference type="Ensembl" id="ENSPMRT00000027855.1">
    <property type="protein sequence ID" value="ENSPMRP00000026251.1"/>
    <property type="gene ID" value="ENSPMRG00000016987.1"/>
</dbReference>
<evidence type="ECO:0000313" key="2">
    <source>
        <dbReference type="Ensembl" id="ENSPMRP00000026251.1"/>
    </source>
</evidence>
<keyword evidence="3" id="KW-1185">Reference proteome</keyword>
<dbReference type="PANTHER" id="PTHR31193:SF1">
    <property type="entry name" value="TRANSMEMBRANE PROTEIN 268"/>
    <property type="match status" value="1"/>
</dbReference>
<name>A0A670JPA2_PODMU</name>
<dbReference type="OrthoDB" id="8250049at2759"/>
<dbReference type="KEGG" id="pmua:114589525"/>
<evidence type="ECO:0000256" key="1">
    <source>
        <dbReference type="SAM" id="Phobius"/>
    </source>
</evidence>
<evidence type="ECO:0000313" key="3">
    <source>
        <dbReference type="Proteomes" id="UP000472272"/>
    </source>
</evidence>
<keyword evidence="1" id="KW-0472">Membrane</keyword>
<reference evidence="2" key="1">
    <citation type="submission" date="2025-08" db="UniProtKB">
        <authorList>
            <consortium name="Ensembl"/>
        </authorList>
    </citation>
    <scope>IDENTIFICATION</scope>
</reference>
<feature type="transmembrane region" description="Helical" evidence="1">
    <location>
        <begin position="102"/>
        <end position="126"/>
    </location>
</feature>
<sequence length="344" mass="39309">MACWKRQVDMSKEDELPFSVSYCQTQGEEHSDYWKEDLHNGQMLMVLTAHESCFSTFFDMNLWVERLKTMGIQVTADQWKKLIQCAVLEPEVRKHLFYNSRAFAISIAVVFYVTLWINLFSTLQIYSVAQSWEISILATAVALVAALIVRLTIHQHQRKLNVSTDMRLAAANEAFMKNKFLVGFTNMPEKQCSVPQLWFVHFDVGPCLQFLADSLAEIKRNEKSALKHNLKELCIVIETPILPSQEKGLGISSEDSELLPERKDSTQSALAYREFLQLVPDGAPEVMAHQLLAIFSGCYIRLLVSGQLTEVAARRHVSLNHTPCLCQFVEMTVLAKRSSWFKLR</sequence>
<accession>A0A670JPA2</accession>
<keyword evidence="1" id="KW-0812">Transmembrane</keyword>
<dbReference type="GeneID" id="114589525"/>
<dbReference type="GeneTree" id="ENSGT00390000011559"/>
<dbReference type="Pfam" id="PF14800">
    <property type="entry name" value="DUF4481"/>
    <property type="match status" value="1"/>
</dbReference>
<feature type="transmembrane region" description="Helical" evidence="1">
    <location>
        <begin position="132"/>
        <end position="153"/>
    </location>
</feature>
<dbReference type="InterPro" id="IPR028054">
    <property type="entry name" value="DUF4481"/>
</dbReference>
<protein>
    <submittedName>
        <fullName evidence="2">Transmembrane protein 268</fullName>
    </submittedName>
</protein>
<proteinExistence type="predicted"/>
<keyword evidence="1" id="KW-1133">Transmembrane helix</keyword>
<dbReference type="OMA" id="YVTLWIN"/>
<dbReference type="PANTHER" id="PTHR31193">
    <property type="entry name" value="TRANSMEMBRANE PROTEIN C9ORF91"/>
    <property type="match status" value="1"/>
</dbReference>
<organism evidence="2 3">
    <name type="scientific">Podarcis muralis</name>
    <name type="common">Wall lizard</name>
    <name type="synonym">Lacerta muralis</name>
    <dbReference type="NCBI Taxonomy" id="64176"/>
    <lineage>
        <taxon>Eukaryota</taxon>
        <taxon>Metazoa</taxon>
        <taxon>Chordata</taxon>
        <taxon>Craniata</taxon>
        <taxon>Vertebrata</taxon>
        <taxon>Euteleostomi</taxon>
        <taxon>Lepidosauria</taxon>
        <taxon>Squamata</taxon>
        <taxon>Bifurcata</taxon>
        <taxon>Unidentata</taxon>
        <taxon>Episquamata</taxon>
        <taxon>Laterata</taxon>
        <taxon>Lacertibaenia</taxon>
        <taxon>Lacertidae</taxon>
        <taxon>Podarcis</taxon>
    </lineage>
</organism>
<reference evidence="2" key="2">
    <citation type="submission" date="2025-09" db="UniProtKB">
        <authorList>
            <consortium name="Ensembl"/>
        </authorList>
    </citation>
    <scope>IDENTIFICATION</scope>
</reference>
<dbReference type="RefSeq" id="XP_028571763.1">
    <property type="nucleotide sequence ID" value="XM_028715930.1"/>
</dbReference>